<dbReference type="Proteomes" id="UP000094463">
    <property type="component" value="Chromosome"/>
</dbReference>
<dbReference type="Pfam" id="PF08756">
    <property type="entry name" value="YfkB"/>
    <property type="match status" value="1"/>
</dbReference>
<evidence type="ECO:0000259" key="6">
    <source>
        <dbReference type="PROSITE" id="PS51918"/>
    </source>
</evidence>
<dbReference type="PROSITE" id="PS51918">
    <property type="entry name" value="RADICAL_SAM"/>
    <property type="match status" value="1"/>
</dbReference>
<dbReference type="SFLD" id="SFLDG01067">
    <property type="entry name" value="SPASM/twitch_domain_containing"/>
    <property type="match status" value="1"/>
</dbReference>
<dbReference type="CDD" id="cd01335">
    <property type="entry name" value="Radical_SAM"/>
    <property type="match status" value="1"/>
</dbReference>
<keyword evidence="1" id="KW-0004">4Fe-4S</keyword>
<dbReference type="AlphaFoldDB" id="A0A1D7QXF2"/>
<keyword evidence="8" id="KW-1185">Reference proteome</keyword>
<accession>A0A1D7QXF2</accession>
<evidence type="ECO:0000256" key="5">
    <source>
        <dbReference type="ARBA" id="ARBA00023014"/>
    </source>
</evidence>
<dbReference type="Pfam" id="PF04055">
    <property type="entry name" value="Radical_SAM"/>
    <property type="match status" value="1"/>
</dbReference>
<reference evidence="7 8" key="1">
    <citation type="submission" date="2015-08" db="EMBL/GenBank/DDBJ databases">
        <title>The complete genome sequence of Bacillus beveridgei MLTeJB.</title>
        <authorList>
            <person name="Hanson T.E."/>
            <person name="Mesa C."/>
            <person name="Basesman S.M."/>
            <person name="Oremland R.S."/>
        </authorList>
    </citation>
    <scope>NUCLEOTIDE SEQUENCE [LARGE SCALE GENOMIC DNA]</scope>
    <source>
        <strain evidence="7 8">MLTeJB</strain>
    </source>
</reference>
<dbReference type="RefSeq" id="WP_069365639.1">
    <property type="nucleotide sequence ID" value="NZ_CP012502.1"/>
</dbReference>
<feature type="domain" description="Radical SAM core" evidence="6">
    <location>
        <begin position="23"/>
        <end position="248"/>
    </location>
</feature>
<dbReference type="InterPro" id="IPR014866">
    <property type="entry name" value="YfkB"/>
</dbReference>
<dbReference type="PANTHER" id="PTHR42836">
    <property type="entry name" value="7-CARBOXY-7-DEAZAGUANINE SYNTHASE"/>
    <property type="match status" value="1"/>
</dbReference>
<dbReference type="SUPFAM" id="SSF102114">
    <property type="entry name" value="Radical SAM enzymes"/>
    <property type="match status" value="1"/>
</dbReference>
<name>A0A1D7QXF2_9BACI</name>
<dbReference type="GO" id="GO:0046872">
    <property type="term" value="F:metal ion binding"/>
    <property type="evidence" value="ECO:0007669"/>
    <property type="project" value="UniProtKB-KW"/>
</dbReference>
<evidence type="ECO:0000313" key="7">
    <source>
        <dbReference type="EMBL" id="AOM83685.1"/>
    </source>
</evidence>
<evidence type="ECO:0000313" key="8">
    <source>
        <dbReference type="Proteomes" id="UP000094463"/>
    </source>
</evidence>
<dbReference type="NCBIfam" id="TIGR04478">
    <property type="entry name" value="rSAM_YfkAB"/>
    <property type="match status" value="1"/>
</dbReference>
<dbReference type="KEGG" id="bbev:BBEV_2344"/>
<proteinExistence type="predicted"/>
<evidence type="ECO:0000256" key="2">
    <source>
        <dbReference type="ARBA" id="ARBA00022691"/>
    </source>
</evidence>
<keyword evidence="5" id="KW-0411">Iron-sulfur</keyword>
<keyword evidence="4" id="KW-0408">Iron</keyword>
<dbReference type="SFLD" id="SFLDG01097">
    <property type="entry name" value="Uncharacterised_Radical_SAM_Su"/>
    <property type="match status" value="1"/>
</dbReference>
<keyword evidence="3" id="KW-0479">Metal-binding</keyword>
<organism evidence="7 8">
    <name type="scientific">Salisediminibacterium beveridgei</name>
    <dbReference type="NCBI Taxonomy" id="632773"/>
    <lineage>
        <taxon>Bacteria</taxon>
        <taxon>Bacillati</taxon>
        <taxon>Bacillota</taxon>
        <taxon>Bacilli</taxon>
        <taxon>Bacillales</taxon>
        <taxon>Bacillaceae</taxon>
        <taxon>Salisediminibacterium</taxon>
    </lineage>
</organism>
<sequence length="372" mass="42491">MTHKISNTSAQDPWEAYEDIRIHGKPVLSNIEITTTHLCNMRCEHCAVGYGLLTKDPDPLPLELIIRRLDDVKHLRAFSITGGEPMMSVRQVKEYVIPLLKYAKERGAKTQINSNLTMPFERYEWILPYLDVLHISHNYGSKDDFADIGFAVMDRKPGLEQRYTVFETMVANAKALSSKGLMLSAETMINNRTLPHLEKIHDQIIAMGCQRHEVHPMYPASFAEHLPVADLKEIRKGIHRLLDYRNPDTWMLFGTLPFYPCSQDDDDLKLLQRLNETKNVTVRNDPDGRSRLNVNLFDGSILVTDFAAEGKVGNILNTSLEEAYDKWKKTALAKSLDCHCPAVSCLGPNLLVKNAYYPDVDFLQRKNRITYD</sequence>
<keyword evidence="2" id="KW-0949">S-adenosyl-L-methionine</keyword>
<dbReference type="SFLD" id="SFLDS00029">
    <property type="entry name" value="Radical_SAM"/>
    <property type="match status" value="1"/>
</dbReference>
<dbReference type="OrthoDB" id="2395634at2"/>
<gene>
    <name evidence="7" type="ORF">BBEV_2344</name>
</gene>
<dbReference type="GO" id="GO:0003824">
    <property type="term" value="F:catalytic activity"/>
    <property type="evidence" value="ECO:0007669"/>
    <property type="project" value="InterPro"/>
</dbReference>
<dbReference type="EMBL" id="CP012502">
    <property type="protein sequence ID" value="AOM83685.1"/>
    <property type="molecule type" value="Genomic_DNA"/>
</dbReference>
<dbReference type="InterPro" id="IPR058240">
    <property type="entry name" value="rSAM_sf"/>
</dbReference>
<evidence type="ECO:0000256" key="3">
    <source>
        <dbReference type="ARBA" id="ARBA00022723"/>
    </source>
</evidence>
<evidence type="ECO:0000256" key="4">
    <source>
        <dbReference type="ARBA" id="ARBA00023004"/>
    </source>
</evidence>
<dbReference type="PANTHER" id="PTHR42836:SF2">
    <property type="entry name" value="PROTEIN YFKA-RELATED"/>
    <property type="match status" value="1"/>
</dbReference>
<evidence type="ECO:0000256" key="1">
    <source>
        <dbReference type="ARBA" id="ARBA00022485"/>
    </source>
</evidence>
<dbReference type="InterPro" id="IPR031004">
    <property type="entry name" value="rSAM_YfkAB"/>
</dbReference>
<dbReference type="STRING" id="632773.BBEV_2344"/>
<dbReference type="InterPro" id="IPR013785">
    <property type="entry name" value="Aldolase_TIM"/>
</dbReference>
<dbReference type="PATRIC" id="fig|632773.3.peg.2448"/>
<dbReference type="Gene3D" id="3.20.20.70">
    <property type="entry name" value="Aldolase class I"/>
    <property type="match status" value="1"/>
</dbReference>
<protein>
    <submittedName>
        <fullName evidence="7">Putative thioredoxin-like oxidoreductase</fullName>
    </submittedName>
</protein>
<dbReference type="InterPro" id="IPR007197">
    <property type="entry name" value="rSAM"/>
</dbReference>
<dbReference type="GO" id="GO:0051539">
    <property type="term" value="F:4 iron, 4 sulfur cluster binding"/>
    <property type="evidence" value="ECO:0007669"/>
    <property type="project" value="UniProtKB-KW"/>
</dbReference>